<organism evidence="1 2">
    <name type="scientific">Ancylostoma ceylanicum</name>
    <dbReference type="NCBI Taxonomy" id="53326"/>
    <lineage>
        <taxon>Eukaryota</taxon>
        <taxon>Metazoa</taxon>
        <taxon>Ecdysozoa</taxon>
        <taxon>Nematoda</taxon>
        <taxon>Chromadorea</taxon>
        <taxon>Rhabditida</taxon>
        <taxon>Rhabditina</taxon>
        <taxon>Rhabditomorpha</taxon>
        <taxon>Strongyloidea</taxon>
        <taxon>Ancylostomatidae</taxon>
        <taxon>Ancylostomatinae</taxon>
        <taxon>Ancylostoma</taxon>
    </lineage>
</organism>
<gene>
    <name evidence="1" type="primary">Acey_s0037.g3530</name>
    <name evidence="1" type="ORF">Y032_0037g3530</name>
</gene>
<keyword evidence="2" id="KW-1185">Reference proteome</keyword>
<dbReference type="AlphaFoldDB" id="A0A016UKK6"/>
<evidence type="ECO:0000313" key="1">
    <source>
        <dbReference type="EMBL" id="EYC15446.1"/>
    </source>
</evidence>
<proteinExistence type="predicted"/>
<evidence type="ECO:0000313" key="2">
    <source>
        <dbReference type="Proteomes" id="UP000024635"/>
    </source>
</evidence>
<sequence>MLPVHFQKNVQENKATLTVFAILDAFKVCRYGNIIKVLRYWPCDDSALAQANFTDLDKCLYLENVASDLVHCRLN</sequence>
<dbReference type="Proteomes" id="UP000024635">
    <property type="component" value="Unassembled WGS sequence"/>
</dbReference>
<reference evidence="2" key="1">
    <citation type="journal article" date="2015" name="Nat. Genet.">
        <title>The genome and transcriptome of the zoonotic hookworm Ancylostoma ceylanicum identify infection-specific gene families.</title>
        <authorList>
            <person name="Schwarz E.M."/>
            <person name="Hu Y."/>
            <person name="Antoshechkin I."/>
            <person name="Miller M.M."/>
            <person name="Sternberg P.W."/>
            <person name="Aroian R.V."/>
        </authorList>
    </citation>
    <scope>NUCLEOTIDE SEQUENCE</scope>
    <source>
        <strain evidence="2">HY135</strain>
    </source>
</reference>
<protein>
    <submittedName>
        <fullName evidence="1">Uncharacterized protein</fullName>
    </submittedName>
</protein>
<dbReference type="EMBL" id="JARK01001373">
    <property type="protein sequence ID" value="EYC15446.1"/>
    <property type="molecule type" value="Genomic_DNA"/>
</dbReference>
<accession>A0A016UKK6</accession>
<name>A0A016UKK6_9BILA</name>
<comment type="caution">
    <text evidence="1">The sequence shown here is derived from an EMBL/GenBank/DDBJ whole genome shotgun (WGS) entry which is preliminary data.</text>
</comment>